<organism evidence="1">
    <name type="scientific">marine metagenome</name>
    <dbReference type="NCBI Taxonomy" id="408172"/>
    <lineage>
        <taxon>unclassified sequences</taxon>
        <taxon>metagenomes</taxon>
        <taxon>ecological metagenomes</taxon>
    </lineage>
</organism>
<dbReference type="EMBL" id="UINC01030815">
    <property type="protein sequence ID" value="SVB15820.1"/>
    <property type="molecule type" value="Genomic_DNA"/>
</dbReference>
<proteinExistence type="predicted"/>
<dbReference type="AlphaFoldDB" id="A0A382BPQ2"/>
<reference evidence="1" key="1">
    <citation type="submission" date="2018-05" db="EMBL/GenBank/DDBJ databases">
        <authorList>
            <person name="Lanie J.A."/>
            <person name="Ng W.-L."/>
            <person name="Kazmierczak K.M."/>
            <person name="Andrzejewski T.M."/>
            <person name="Davidsen T.M."/>
            <person name="Wayne K.J."/>
            <person name="Tettelin H."/>
            <person name="Glass J.I."/>
            <person name="Rusch D."/>
            <person name="Podicherti R."/>
            <person name="Tsui H.-C.T."/>
            <person name="Winkler M.E."/>
        </authorList>
    </citation>
    <scope>NUCLEOTIDE SEQUENCE</scope>
</reference>
<sequence>MEINMEEQITTADKIGYLKRKLDDKDLPMDERFEILELFMQVFGMLGRKLDIEDFFKELNRLTGCN</sequence>
<name>A0A382BPQ2_9ZZZZ</name>
<evidence type="ECO:0000313" key="1">
    <source>
        <dbReference type="EMBL" id="SVB15820.1"/>
    </source>
</evidence>
<gene>
    <name evidence="1" type="ORF">METZ01_LOCUS168674</name>
</gene>
<protein>
    <submittedName>
        <fullName evidence="1">Uncharacterized protein</fullName>
    </submittedName>
</protein>
<accession>A0A382BPQ2</accession>